<dbReference type="EMBL" id="CP158357">
    <property type="protein sequence ID" value="XBX78784.1"/>
    <property type="molecule type" value="Genomic_DNA"/>
</dbReference>
<dbReference type="Gene3D" id="2.160.20.80">
    <property type="entry name" value="E3 ubiquitin-protein ligase SopA"/>
    <property type="match status" value="1"/>
</dbReference>
<name>A0AAU7VX45_9MICO</name>
<organism evidence="2">
    <name type="scientific">Microbacterium sp. A8/3-1</name>
    <dbReference type="NCBI Taxonomy" id="3160749"/>
    <lineage>
        <taxon>Bacteria</taxon>
        <taxon>Bacillati</taxon>
        <taxon>Actinomycetota</taxon>
        <taxon>Actinomycetes</taxon>
        <taxon>Micrococcales</taxon>
        <taxon>Microbacteriaceae</taxon>
        <taxon>Microbacterium</taxon>
    </lineage>
</organism>
<proteinExistence type="predicted"/>
<dbReference type="Pfam" id="PF13576">
    <property type="entry name" value="Pentapeptide_3"/>
    <property type="match status" value="1"/>
</dbReference>
<dbReference type="SUPFAM" id="SSF141571">
    <property type="entry name" value="Pentapeptide repeat-like"/>
    <property type="match status" value="1"/>
</dbReference>
<sequence length="252" mass="28127">MKTPGDAELSRRWTADRLAALQEQILEQARIVKGPHRFDTDWAATDEGRLDLRGVKSGRDGLQFRFITLSRVDFRRARGRLMFFESELSDCLFDSVSLTGQPRFDRSFMRCSFRDASLKGLAIGTHVTECDFTGADLRTSRSSPNTRFDRCTFDGADLSGADFSDTTFTDCTFVDATFFAGTSFTRCAFVNTPVAFGLARVTRSRREGEPLPDQWDGEEQADAAHEAHARRYARAAAAGHADDLPLDPEVES</sequence>
<reference evidence="2" key="1">
    <citation type="submission" date="2024-06" db="EMBL/GenBank/DDBJ databases">
        <title>Draft genome sequence of Microbacterium sp. strain A8/3-1, isolated from Oxytropis tragacanthoides Fisch. ex DC. Root nodules in the Altai region of Russia.</title>
        <authorList>
            <person name="Sazanova A."/>
            <person name="Guro P."/>
            <person name="Kuznetsova I."/>
            <person name="Belimov A."/>
            <person name="Safronova V."/>
        </authorList>
    </citation>
    <scope>NUCLEOTIDE SEQUENCE</scope>
    <source>
        <strain evidence="2">A8/3-1</strain>
    </source>
</reference>
<dbReference type="InterPro" id="IPR001646">
    <property type="entry name" value="5peptide_repeat"/>
</dbReference>
<dbReference type="AlphaFoldDB" id="A0AAU7VX45"/>
<feature type="region of interest" description="Disordered" evidence="1">
    <location>
        <begin position="206"/>
        <end position="252"/>
    </location>
</feature>
<protein>
    <submittedName>
        <fullName evidence="2">Pentapeptide repeat-containing protein</fullName>
    </submittedName>
</protein>
<accession>A0AAU7VX45</accession>
<evidence type="ECO:0000256" key="1">
    <source>
        <dbReference type="SAM" id="MobiDB-lite"/>
    </source>
</evidence>
<evidence type="ECO:0000313" key="2">
    <source>
        <dbReference type="EMBL" id="XBX78784.1"/>
    </source>
</evidence>
<gene>
    <name evidence="2" type="ORF">ABS642_01485</name>
</gene>
<dbReference type="RefSeq" id="WP_350351993.1">
    <property type="nucleotide sequence ID" value="NZ_CP158357.1"/>
</dbReference>